<sequence>MPSSRSDIPLDLLGSSGNFSAWSELYSKLLSRRRIHISHPAQGTVISHEKILQTFAFLKSHVDSTREDILSSLVPGANDEQIRRDWEISLDVAIQAIFMIDAFNTRPTRNRPTNIRPRYWASTVSFLDFIESQFPEPVDPTKGEIAIEDLDALRAWKLEKKLGVSFAATDNLSDHLLYDRRYHTIYLFHHVGFLIAHLSARAKSLPFESSFRPCLEIGTLPPRLLLETLQSLQNILFPSIDPKAHKLMAHLVKKAGFDSECEQYSGVTHKDLQYQTSEIGYKYWGERLDVIHTLFSERPATTSWEKWLRWHGSEANALGIAILALLISIAVGIVSIGLSAIQIWIAWMAWKHPN</sequence>
<dbReference type="STRING" id="1231657.A0A1Y1ZT44"/>
<protein>
    <submittedName>
        <fullName evidence="2">Uncharacterized protein</fullName>
    </submittedName>
</protein>
<dbReference type="Proteomes" id="UP000193144">
    <property type="component" value="Unassembled WGS sequence"/>
</dbReference>
<comment type="caution">
    <text evidence="2">The sequence shown here is derived from an EMBL/GenBank/DDBJ whole genome shotgun (WGS) entry which is preliminary data.</text>
</comment>
<name>A0A1Y1ZT44_9PLEO</name>
<organism evidence="2 3">
    <name type="scientific">Clohesyomyces aquaticus</name>
    <dbReference type="NCBI Taxonomy" id="1231657"/>
    <lineage>
        <taxon>Eukaryota</taxon>
        <taxon>Fungi</taxon>
        <taxon>Dikarya</taxon>
        <taxon>Ascomycota</taxon>
        <taxon>Pezizomycotina</taxon>
        <taxon>Dothideomycetes</taxon>
        <taxon>Pleosporomycetidae</taxon>
        <taxon>Pleosporales</taxon>
        <taxon>Lindgomycetaceae</taxon>
        <taxon>Clohesyomyces</taxon>
    </lineage>
</organism>
<feature type="transmembrane region" description="Helical" evidence="1">
    <location>
        <begin position="317"/>
        <end position="350"/>
    </location>
</feature>
<keyword evidence="1" id="KW-0472">Membrane</keyword>
<keyword evidence="3" id="KW-1185">Reference proteome</keyword>
<evidence type="ECO:0000313" key="3">
    <source>
        <dbReference type="Proteomes" id="UP000193144"/>
    </source>
</evidence>
<keyword evidence="1" id="KW-0812">Transmembrane</keyword>
<evidence type="ECO:0000256" key="1">
    <source>
        <dbReference type="SAM" id="Phobius"/>
    </source>
</evidence>
<keyword evidence="1" id="KW-1133">Transmembrane helix</keyword>
<gene>
    <name evidence="2" type="ORF">BCR34DRAFT_276898</name>
</gene>
<evidence type="ECO:0000313" key="2">
    <source>
        <dbReference type="EMBL" id="ORY13217.1"/>
    </source>
</evidence>
<dbReference type="OrthoDB" id="5428890at2759"/>
<dbReference type="AlphaFoldDB" id="A0A1Y1ZT44"/>
<dbReference type="EMBL" id="MCFA01000044">
    <property type="protein sequence ID" value="ORY13217.1"/>
    <property type="molecule type" value="Genomic_DNA"/>
</dbReference>
<accession>A0A1Y1ZT44</accession>
<reference evidence="2 3" key="1">
    <citation type="submission" date="2016-07" db="EMBL/GenBank/DDBJ databases">
        <title>Pervasive Adenine N6-methylation of Active Genes in Fungi.</title>
        <authorList>
            <consortium name="DOE Joint Genome Institute"/>
            <person name="Mondo S.J."/>
            <person name="Dannebaum R.O."/>
            <person name="Kuo R.C."/>
            <person name="Labutti K."/>
            <person name="Haridas S."/>
            <person name="Kuo A."/>
            <person name="Salamov A."/>
            <person name="Ahrendt S.R."/>
            <person name="Lipzen A."/>
            <person name="Sullivan W."/>
            <person name="Andreopoulos W.B."/>
            <person name="Clum A."/>
            <person name="Lindquist E."/>
            <person name="Daum C."/>
            <person name="Ramamoorthy G.K."/>
            <person name="Gryganskyi A."/>
            <person name="Culley D."/>
            <person name="Magnuson J.K."/>
            <person name="James T.Y."/>
            <person name="O'Malley M.A."/>
            <person name="Stajich J.E."/>
            <person name="Spatafora J.W."/>
            <person name="Visel A."/>
            <person name="Grigoriev I.V."/>
        </authorList>
    </citation>
    <scope>NUCLEOTIDE SEQUENCE [LARGE SCALE GENOMIC DNA]</scope>
    <source>
        <strain evidence="2 3">CBS 115471</strain>
    </source>
</reference>
<proteinExistence type="predicted"/>